<evidence type="ECO:0000256" key="6">
    <source>
        <dbReference type="ARBA" id="ARBA00023163"/>
    </source>
</evidence>
<evidence type="ECO:0000256" key="2">
    <source>
        <dbReference type="ARBA" id="ARBA00022771"/>
    </source>
</evidence>
<feature type="region of interest" description="Disordered" evidence="9">
    <location>
        <begin position="504"/>
        <end position="577"/>
    </location>
</feature>
<evidence type="ECO:0000256" key="4">
    <source>
        <dbReference type="ARBA" id="ARBA00023015"/>
    </source>
</evidence>
<dbReference type="AlphaFoldDB" id="A0A8S3SYB0"/>
<feature type="compositionally biased region" description="Low complexity" evidence="9">
    <location>
        <begin position="536"/>
        <end position="548"/>
    </location>
</feature>
<proteinExistence type="predicted"/>
<dbReference type="PROSITE" id="PS51030">
    <property type="entry name" value="NUCLEAR_REC_DBD_2"/>
    <property type="match status" value="1"/>
</dbReference>
<dbReference type="OrthoDB" id="6058386at2759"/>
<evidence type="ECO:0000256" key="8">
    <source>
        <dbReference type="ARBA" id="ARBA00023242"/>
    </source>
</evidence>
<sequence length="864" mass="98039">MKKLDFYFSKKAADNESQNVLSNSPSKDVNEPCTSFSQDVTAKKITLFDPPYPDMSSLTNDELSKHETKVNLLQQKWEPNSYGNYSFPSSEIWGALDSKKLTEKGDCYFEKLCKELQTESVHLKICKFSLGVGKRSTNMAVIGELGRYPLFIEVIVNMFSYLSRLTSTEDQLLSEALLVSKSLSNHRKSCQNKSDSANLVQLCSHDNFLDHLKTNTGIVTTSTVAEQTLKRFLVCSKLKYRSNLAVCHLAFFRRSLVENNKYVCPRDGDCKIINHKRANCSACRLKKCLELGMSKKAVRHGRYTVAIRTKTILEVKQLEREQALKDSFALADSFAKKLPEVISVPKSNPVPDSSVNDSIISSIIESSDNSTSFIESTNFTSNNTLQSSVIGSSLMSVTDSLHSAIGDIPENMTSLEPSSVFSQIETNKIFTDIHNLDILNTIDLDITNETIEISGSDVFLNELHSQTVDIDLTSDKIDFLEINPDEFIDLTQEVVDVLAPQTTTTIPQQQQSPQSIASSPSSIQQYSPDTTTLDESMSSQFGSSSTSSIELVSNASSSPPQKNSRSSFDLEDFNTTSHPQKKLRASFNLADDMEQLQLINTMVSAQEILYPEMRKYFNKEYTEVIHREFWEKTQLQTELFGQLKSLSTSEYNNFFLVTGIDVDGRRGMFTKVAECMQKEIVKYISFVKSIPGWEHINNSDKLTLIKASRFEYWLLGKFLSINPDKKFTADEKCGYTHTQVEQMWGSPENIEIVNNFTRKLKKLDLTFEEIALLRGVVVLSRDRCALREPELVEKMQWSILQSFIHLVKKTHPNEQLRFARCMDKLTQLRELTEVNYKANKNLENFQKSLIQNYPLLYECLTYEG</sequence>
<feature type="compositionally biased region" description="Polar residues" evidence="9">
    <location>
        <begin position="15"/>
        <end position="33"/>
    </location>
</feature>
<dbReference type="GO" id="GO:0008270">
    <property type="term" value="F:zinc ion binding"/>
    <property type="evidence" value="ECO:0007669"/>
    <property type="project" value="UniProtKB-KW"/>
</dbReference>
<dbReference type="EMBL" id="CAJPWZ010001862">
    <property type="protein sequence ID" value="CAG2225886.1"/>
    <property type="molecule type" value="Genomic_DNA"/>
</dbReference>
<keyword evidence="5" id="KW-0238">DNA-binding</keyword>
<feature type="compositionally biased region" description="Polar residues" evidence="9">
    <location>
        <begin position="526"/>
        <end position="535"/>
    </location>
</feature>
<feature type="region of interest" description="Disordered" evidence="9">
    <location>
        <begin position="14"/>
        <end position="33"/>
    </location>
</feature>
<evidence type="ECO:0000259" key="10">
    <source>
        <dbReference type="PROSITE" id="PS51030"/>
    </source>
</evidence>
<accession>A0A8S3SYB0</accession>
<evidence type="ECO:0000313" key="13">
    <source>
        <dbReference type="Proteomes" id="UP000683360"/>
    </source>
</evidence>
<dbReference type="GO" id="GO:0003700">
    <property type="term" value="F:DNA-binding transcription factor activity"/>
    <property type="evidence" value="ECO:0007669"/>
    <property type="project" value="InterPro"/>
</dbReference>
<keyword evidence="2" id="KW-0863">Zinc-finger</keyword>
<dbReference type="PANTHER" id="PTHR24082">
    <property type="entry name" value="NUCLEAR HORMONE RECEPTOR"/>
    <property type="match status" value="1"/>
</dbReference>
<dbReference type="SUPFAM" id="SSF57716">
    <property type="entry name" value="Glucocorticoid receptor-like (DNA-binding domain)"/>
    <property type="match status" value="1"/>
</dbReference>
<reference evidence="12" key="1">
    <citation type="submission" date="2021-03" db="EMBL/GenBank/DDBJ databases">
        <authorList>
            <person name="Bekaert M."/>
        </authorList>
    </citation>
    <scope>NUCLEOTIDE SEQUENCE</scope>
</reference>
<evidence type="ECO:0000259" key="11">
    <source>
        <dbReference type="PROSITE" id="PS51843"/>
    </source>
</evidence>
<feature type="domain" description="NR LBD" evidence="11">
    <location>
        <begin position="594"/>
        <end position="864"/>
    </location>
</feature>
<dbReference type="SMART" id="SM00399">
    <property type="entry name" value="ZnF_C4"/>
    <property type="match status" value="1"/>
</dbReference>
<keyword evidence="13" id="KW-1185">Reference proteome</keyword>
<evidence type="ECO:0000256" key="7">
    <source>
        <dbReference type="ARBA" id="ARBA00023170"/>
    </source>
</evidence>
<dbReference type="Gene3D" id="3.30.50.10">
    <property type="entry name" value="Erythroid Transcription Factor GATA-1, subunit A"/>
    <property type="match status" value="1"/>
</dbReference>
<dbReference type="SMART" id="SM00430">
    <property type="entry name" value="HOLI"/>
    <property type="match status" value="1"/>
</dbReference>
<evidence type="ECO:0000256" key="1">
    <source>
        <dbReference type="ARBA" id="ARBA00022723"/>
    </source>
</evidence>
<dbReference type="SUPFAM" id="SSF48508">
    <property type="entry name" value="Nuclear receptor ligand-binding domain"/>
    <property type="match status" value="1"/>
</dbReference>
<gene>
    <name evidence="12" type="ORF">MEDL_38956</name>
</gene>
<evidence type="ECO:0000256" key="9">
    <source>
        <dbReference type="SAM" id="MobiDB-lite"/>
    </source>
</evidence>
<evidence type="ECO:0000256" key="3">
    <source>
        <dbReference type="ARBA" id="ARBA00022833"/>
    </source>
</evidence>
<keyword evidence="4" id="KW-0805">Transcription regulation</keyword>
<keyword evidence="1" id="KW-0479">Metal-binding</keyword>
<feature type="compositionally biased region" description="Low complexity" evidence="9">
    <location>
        <begin position="556"/>
        <end position="567"/>
    </location>
</feature>
<keyword evidence="6" id="KW-0804">Transcription</keyword>
<dbReference type="Pfam" id="PF00105">
    <property type="entry name" value="zf-C4"/>
    <property type="match status" value="1"/>
</dbReference>
<feature type="domain" description="Nuclear receptor" evidence="10">
    <location>
        <begin position="250"/>
        <end position="300"/>
    </location>
</feature>
<dbReference type="InterPro" id="IPR001628">
    <property type="entry name" value="Znf_hrmn_rcpt"/>
</dbReference>
<keyword evidence="7" id="KW-0675">Receptor</keyword>
<protein>
    <submittedName>
        <fullName evidence="12">Uncharacterized protein</fullName>
    </submittedName>
</protein>
<dbReference type="InterPro" id="IPR013088">
    <property type="entry name" value="Znf_NHR/GATA"/>
</dbReference>
<dbReference type="PANTHER" id="PTHR24082:SF506">
    <property type="entry name" value="NR LBD DOMAIN-CONTAINING PROTEIN"/>
    <property type="match status" value="1"/>
</dbReference>
<feature type="compositionally biased region" description="Low complexity" evidence="9">
    <location>
        <begin position="504"/>
        <end position="525"/>
    </location>
</feature>
<dbReference type="InterPro" id="IPR050234">
    <property type="entry name" value="Nuclear_hormone_rcpt_NR1"/>
</dbReference>
<dbReference type="Gene3D" id="1.10.565.10">
    <property type="entry name" value="Retinoid X Receptor"/>
    <property type="match status" value="1"/>
</dbReference>
<dbReference type="Pfam" id="PF00104">
    <property type="entry name" value="Hormone_recep"/>
    <property type="match status" value="1"/>
</dbReference>
<dbReference type="InterPro" id="IPR000536">
    <property type="entry name" value="Nucl_hrmn_rcpt_lig-bd"/>
</dbReference>
<dbReference type="GO" id="GO:0043565">
    <property type="term" value="F:sequence-specific DNA binding"/>
    <property type="evidence" value="ECO:0007669"/>
    <property type="project" value="InterPro"/>
</dbReference>
<comment type="caution">
    <text evidence="12">The sequence shown here is derived from an EMBL/GenBank/DDBJ whole genome shotgun (WGS) entry which is preliminary data.</text>
</comment>
<evidence type="ECO:0000256" key="5">
    <source>
        <dbReference type="ARBA" id="ARBA00023125"/>
    </source>
</evidence>
<keyword evidence="3" id="KW-0862">Zinc</keyword>
<organism evidence="12 13">
    <name type="scientific">Mytilus edulis</name>
    <name type="common">Blue mussel</name>
    <dbReference type="NCBI Taxonomy" id="6550"/>
    <lineage>
        <taxon>Eukaryota</taxon>
        <taxon>Metazoa</taxon>
        <taxon>Spiralia</taxon>
        <taxon>Lophotrochozoa</taxon>
        <taxon>Mollusca</taxon>
        <taxon>Bivalvia</taxon>
        <taxon>Autobranchia</taxon>
        <taxon>Pteriomorphia</taxon>
        <taxon>Mytilida</taxon>
        <taxon>Mytiloidea</taxon>
        <taxon>Mytilidae</taxon>
        <taxon>Mytilinae</taxon>
        <taxon>Mytilus</taxon>
    </lineage>
</organism>
<dbReference type="Proteomes" id="UP000683360">
    <property type="component" value="Unassembled WGS sequence"/>
</dbReference>
<dbReference type="InterPro" id="IPR035500">
    <property type="entry name" value="NHR-like_dom_sf"/>
</dbReference>
<name>A0A8S3SYB0_MYTED</name>
<evidence type="ECO:0000313" key="12">
    <source>
        <dbReference type="EMBL" id="CAG2225886.1"/>
    </source>
</evidence>
<dbReference type="PROSITE" id="PS51843">
    <property type="entry name" value="NR_LBD"/>
    <property type="match status" value="1"/>
</dbReference>
<keyword evidence="8" id="KW-0539">Nucleus</keyword>